<evidence type="ECO:0000313" key="3">
    <source>
        <dbReference type="EMBL" id="RWS01864.1"/>
    </source>
</evidence>
<feature type="transmembrane region" description="Helical" evidence="2">
    <location>
        <begin position="295"/>
        <end position="314"/>
    </location>
</feature>
<protein>
    <submittedName>
        <fullName evidence="3">Uncharacterized protein</fullName>
    </submittedName>
</protein>
<reference evidence="3" key="2">
    <citation type="submission" date="2018-11" db="EMBL/GenBank/DDBJ databases">
        <title>Trombidioid mite genomics.</title>
        <authorList>
            <person name="Dong X."/>
        </authorList>
    </citation>
    <scope>NUCLEOTIDE SEQUENCE</scope>
    <source>
        <strain evidence="3">UoL-WK</strain>
    </source>
</reference>
<dbReference type="EMBL" id="NCKU01008490">
    <property type="protein sequence ID" value="RWS01864.1"/>
    <property type="molecule type" value="Genomic_DNA"/>
</dbReference>
<keyword evidence="2" id="KW-0812">Transmembrane</keyword>
<feature type="region of interest" description="Disordered" evidence="1">
    <location>
        <begin position="1"/>
        <end position="61"/>
    </location>
</feature>
<feature type="transmembrane region" description="Helical" evidence="2">
    <location>
        <begin position="347"/>
        <end position="365"/>
    </location>
</feature>
<gene>
    <name evidence="3" type="ORF">B4U79_01291</name>
    <name evidence="4" type="ORF">B4U79_10245</name>
</gene>
<feature type="transmembrane region" description="Helical" evidence="2">
    <location>
        <begin position="197"/>
        <end position="216"/>
    </location>
</feature>
<feature type="non-terminal residue" evidence="3">
    <location>
        <position position="1"/>
    </location>
</feature>
<feature type="transmembrane region" description="Helical" evidence="2">
    <location>
        <begin position="170"/>
        <end position="190"/>
    </location>
</feature>
<feature type="compositionally biased region" description="Polar residues" evidence="1">
    <location>
        <begin position="1"/>
        <end position="12"/>
    </location>
</feature>
<comment type="caution">
    <text evidence="3">The sequence shown here is derived from an EMBL/GenBank/DDBJ whole genome shotgun (WGS) entry which is preliminary data.</text>
</comment>
<keyword evidence="5" id="KW-1185">Reference proteome</keyword>
<keyword evidence="2" id="KW-0472">Membrane</keyword>
<sequence length="378" mass="42902">PFPIMSETTCSRQQRKTVVRIRGDSKPPTLPKPRATSVKSLDNVRDLCRSPSPASNVGPRSLPAIISHYGYAQKSSPKPRKVQKSSTDVSLPTTVVRPVSLPEIAEPRLISISNDYKRKERMARRLRKEFWAQRNLKYKRPKYRYFSQLYFLFHMATTLCLIRYSENVSIVYGSIALGLIQLITIGLDFAECVQSQFMFLSILQFCFVFLLMHFILSQCKSGGPKYGFNNIAVAHLLITQASLWIVNFDAEFGLCGYRNYVSNKSSNNTFSMALELKIKREHSLPSTFADMLLPIIHHFQILIIFLLLTIWINCNERKSLYALRSSSAETTNNPIYKSSVEPVSVKGFFLGLLVVSAALIVLLHGDNEILLITHISIQ</sequence>
<keyword evidence="2" id="KW-1133">Transmembrane helix</keyword>
<dbReference type="EMBL" id="NCKU01008488">
    <property type="protein sequence ID" value="RWS01866.1"/>
    <property type="molecule type" value="Genomic_DNA"/>
</dbReference>
<evidence type="ECO:0000256" key="1">
    <source>
        <dbReference type="SAM" id="MobiDB-lite"/>
    </source>
</evidence>
<dbReference type="AlphaFoldDB" id="A0A3S3PIL9"/>
<dbReference type="OrthoDB" id="6515446at2759"/>
<name>A0A3S3PIL9_9ACAR</name>
<organism evidence="3 5">
    <name type="scientific">Dinothrombium tinctorium</name>
    <dbReference type="NCBI Taxonomy" id="1965070"/>
    <lineage>
        <taxon>Eukaryota</taxon>
        <taxon>Metazoa</taxon>
        <taxon>Ecdysozoa</taxon>
        <taxon>Arthropoda</taxon>
        <taxon>Chelicerata</taxon>
        <taxon>Arachnida</taxon>
        <taxon>Acari</taxon>
        <taxon>Acariformes</taxon>
        <taxon>Trombidiformes</taxon>
        <taxon>Prostigmata</taxon>
        <taxon>Anystina</taxon>
        <taxon>Parasitengona</taxon>
        <taxon>Trombidioidea</taxon>
        <taxon>Trombidiidae</taxon>
        <taxon>Dinothrombium</taxon>
    </lineage>
</organism>
<proteinExistence type="predicted"/>
<reference evidence="3 5" key="1">
    <citation type="journal article" date="2018" name="Gigascience">
        <title>Genomes of trombidid mites reveal novel predicted allergens and laterally-transferred genes associated with secondary metabolism.</title>
        <authorList>
            <person name="Dong X."/>
            <person name="Chaisiri K."/>
            <person name="Xia D."/>
            <person name="Armstrong S.D."/>
            <person name="Fang Y."/>
            <person name="Donnelly M.J."/>
            <person name="Kadowaki T."/>
            <person name="McGarry J.W."/>
            <person name="Darby A.C."/>
            <person name="Makepeace B.L."/>
        </authorList>
    </citation>
    <scope>NUCLEOTIDE SEQUENCE [LARGE SCALE GENOMIC DNA]</scope>
    <source>
        <strain evidence="3">UoL-WK</strain>
    </source>
</reference>
<evidence type="ECO:0000313" key="4">
    <source>
        <dbReference type="EMBL" id="RWS01866.1"/>
    </source>
</evidence>
<feature type="non-terminal residue" evidence="3">
    <location>
        <position position="378"/>
    </location>
</feature>
<evidence type="ECO:0000256" key="2">
    <source>
        <dbReference type="SAM" id="Phobius"/>
    </source>
</evidence>
<dbReference type="Proteomes" id="UP000285301">
    <property type="component" value="Unassembled WGS sequence"/>
</dbReference>
<evidence type="ECO:0000313" key="5">
    <source>
        <dbReference type="Proteomes" id="UP000285301"/>
    </source>
</evidence>
<accession>A0A3S3PIL9</accession>